<gene>
    <name evidence="2" type="ORF">JEODO184_00659</name>
</gene>
<accession>A0A6V7RAE4</accession>
<dbReference type="Proteomes" id="UP000589351">
    <property type="component" value="Unassembled WGS sequence"/>
</dbReference>
<organism evidence="2 3">
    <name type="scientific">Jeotgalicoccus meleagridis</name>
    <dbReference type="NCBI Taxonomy" id="2759181"/>
    <lineage>
        <taxon>Bacteria</taxon>
        <taxon>Bacillati</taxon>
        <taxon>Bacillota</taxon>
        <taxon>Bacilli</taxon>
        <taxon>Bacillales</taxon>
        <taxon>Staphylococcaceae</taxon>
        <taxon>Jeotgalicoccus</taxon>
    </lineage>
</organism>
<evidence type="ECO:0000313" key="2">
    <source>
        <dbReference type="EMBL" id="CAD2074236.1"/>
    </source>
</evidence>
<reference evidence="2 3" key="1">
    <citation type="submission" date="2020-07" db="EMBL/GenBank/DDBJ databases">
        <authorList>
            <person name="Criscuolo A."/>
        </authorList>
    </citation>
    <scope>NUCLEOTIDE SEQUENCE [LARGE SCALE GENOMIC DNA]</scope>
    <source>
        <strain evidence="2">CIP111649</strain>
    </source>
</reference>
<evidence type="ECO:0000313" key="3">
    <source>
        <dbReference type="Proteomes" id="UP000589351"/>
    </source>
</evidence>
<feature type="region of interest" description="Disordered" evidence="1">
    <location>
        <begin position="26"/>
        <end position="49"/>
    </location>
</feature>
<keyword evidence="3" id="KW-1185">Reference proteome</keyword>
<proteinExistence type="predicted"/>
<comment type="caution">
    <text evidence="2">The sequence shown here is derived from an EMBL/GenBank/DDBJ whole genome shotgun (WGS) entry which is preliminary data.</text>
</comment>
<dbReference type="RefSeq" id="WP_185125194.1">
    <property type="nucleotide sequence ID" value="NZ_CAJEWD010000004.1"/>
</dbReference>
<dbReference type="AlphaFoldDB" id="A0A6V7RAE4"/>
<sequence>MNRLLKRAAIFLAPIVLNKVIEKFSNKDSKKSNQDRTGSYPVKKSKRKK</sequence>
<evidence type="ECO:0000256" key="1">
    <source>
        <dbReference type="SAM" id="MobiDB-lite"/>
    </source>
</evidence>
<name>A0A6V7RAE4_9STAP</name>
<protein>
    <submittedName>
        <fullName evidence="2">Uncharacterized protein</fullName>
    </submittedName>
</protein>
<dbReference type="EMBL" id="CAJEWD010000004">
    <property type="protein sequence ID" value="CAD2074236.1"/>
    <property type="molecule type" value="Genomic_DNA"/>
</dbReference>